<dbReference type="RefSeq" id="WP_092063702.1">
    <property type="nucleotide sequence ID" value="NZ_FNIN01000002.1"/>
</dbReference>
<dbReference type="InterPro" id="IPR001789">
    <property type="entry name" value="Sig_transdc_resp-reg_receiver"/>
</dbReference>
<dbReference type="Pfam" id="PF14559">
    <property type="entry name" value="TPR_19"/>
    <property type="match status" value="1"/>
</dbReference>
<keyword evidence="1" id="KW-0677">Repeat</keyword>
<dbReference type="AlphaFoldDB" id="A0A1H0BV90"/>
<dbReference type="Proteomes" id="UP000199602">
    <property type="component" value="Unassembled WGS sequence"/>
</dbReference>
<feature type="repeat" description="TPR" evidence="4">
    <location>
        <begin position="204"/>
        <end position="237"/>
    </location>
</feature>
<evidence type="ECO:0000256" key="3">
    <source>
        <dbReference type="PROSITE-ProRule" id="PRU00169"/>
    </source>
</evidence>
<evidence type="ECO:0000259" key="5">
    <source>
        <dbReference type="PROSITE" id="PS50110"/>
    </source>
</evidence>
<dbReference type="STRING" id="206665.SAMN04488516_102302"/>
<feature type="repeat" description="TPR" evidence="4">
    <location>
        <begin position="238"/>
        <end position="271"/>
    </location>
</feature>
<dbReference type="GO" id="GO:0000160">
    <property type="term" value="P:phosphorelay signal transduction system"/>
    <property type="evidence" value="ECO:0007669"/>
    <property type="project" value="InterPro"/>
</dbReference>
<keyword evidence="2 4" id="KW-0802">TPR repeat</keyword>
<dbReference type="Pfam" id="PF00072">
    <property type="entry name" value="Response_reg"/>
    <property type="match status" value="1"/>
</dbReference>
<evidence type="ECO:0000256" key="1">
    <source>
        <dbReference type="ARBA" id="ARBA00022737"/>
    </source>
</evidence>
<evidence type="ECO:0000256" key="4">
    <source>
        <dbReference type="PROSITE-ProRule" id="PRU00339"/>
    </source>
</evidence>
<evidence type="ECO:0000313" key="7">
    <source>
        <dbReference type="Proteomes" id="UP000199602"/>
    </source>
</evidence>
<dbReference type="InterPro" id="IPR011006">
    <property type="entry name" value="CheY-like_superfamily"/>
</dbReference>
<keyword evidence="7" id="KW-1185">Reference proteome</keyword>
<evidence type="ECO:0000256" key="2">
    <source>
        <dbReference type="ARBA" id="ARBA00022803"/>
    </source>
</evidence>
<dbReference type="EMBL" id="FNIN01000002">
    <property type="protein sequence ID" value="SDN49506.1"/>
    <property type="molecule type" value="Genomic_DNA"/>
</dbReference>
<feature type="modified residue" description="4-aspartylphosphate" evidence="3">
    <location>
        <position position="59"/>
    </location>
</feature>
<dbReference type="PANTHER" id="PTHR45586:SF1">
    <property type="entry name" value="LIPOPOLYSACCHARIDE ASSEMBLY PROTEIN B"/>
    <property type="match status" value="1"/>
</dbReference>
<feature type="domain" description="Response regulatory" evidence="5">
    <location>
        <begin position="7"/>
        <end position="126"/>
    </location>
</feature>
<dbReference type="Pfam" id="PF12895">
    <property type="entry name" value="ANAPC3"/>
    <property type="match status" value="1"/>
</dbReference>
<dbReference type="SUPFAM" id="SSF48452">
    <property type="entry name" value="TPR-like"/>
    <property type="match status" value="1"/>
</dbReference>
<dbReference type="Gene3D" id="1.25.40.10">
    <property type="entry name" value="Tetratricopeptide repeat domain"/>
    <property type="match status" value="2"/>
</dbReference>
<dbReference type="PROSITE" id="PS50293">
    <property type="entry name" value="TPR_REGION"/>
    <property type="match status" value="2"/>
</dbReference>
<sequence length="405" mass="46741">MLDKDKAILVVDDIQPARETILNILRVLGFKRFFEASNGEEAKDIIEKNYDEIQLIISDWKMPVLNGLDLLRWIRRNDKYKDMLFIFTTSKGEKEDIALASEEGIEGYLLKPVTIDSVIKKIEQLKNKSNPSYVVKEFLHKVQELVEKNKPKEALSLLEKGIEEYPHLKARLSFEAAKVCRILGKLEKSKEYLQEAVKESSLMVKAWSLLAEVYLEEKDYLSAIGALEKALNINPNSTNNLFLLGKIYLIQKDLYKARDYFTMALNSDPENTQLKQDIWNIYLQLDLVEEVMRDFGPMLFDTLTVDTLNNLAVSFRKQGKIDDAIKVYKQALKKEPENEKVMYNLAVAYVNLGNINNALKYLKKVLEKDAGFTPAKELWEKITVKAKKKKKTESVQEDKEKISDK</sequence>
<dbReference type="SMART" id="SM00028">
    <property type="entry name" value="TPR"/>
    <property type="match status" value="6"/>
</dbReference>
<dbReference type="SMART" id="SM00448">
    <property type="entry name" value="REC"/>
    <property type="match status" value="1"/>
</dbReference>
<dbReference type="PROSITE" id="PS50005">
    <property type="entry name" value="TPR"/>
    <property type="match status" value="4"/>
</dbReference>
<feature type="repeat" description="TPR" evidence="4">
    <location>
        <begin position="339"/>
        <end position="372"/>
    </location>
</feature>
<dbReference type="OrthoDB" id="9786548at2"/>
<protein>
    <submittedName>
        <fullName evidence="6">Two-component response regulator, PleD family, consists of two REC domains and a diguanylate cyclase (GGDEF) domain</fullName>
    </submittedName>
</protein>
<dbReference type="Pfam" id="PF13181">
    <property type="entry name" value="TPR_8"/>
    <property type="match status" value="1"/>
</dbReference>
<reference evidence="6 7" key="1">
    <citation type="submission" date="2016-10" db="EMBL/GenBank/DDBJ databases">
        <authorList>
            <person name="de Groot N.N."/>
        </authorList>
    </citation>
    <scope>NUCLEOTIDE SEQUENCE [LARGE SCALE GENOMIC DNA]</scope>
    <source>
        <strain evidence="6 7">DSM 15269</strain>
    </source>
</reference>
<dbReference type="InterPro" id="IPR011990">
    <property type="entry name" value="TPR-like_helical_dom_sf"/>
</dbReference>
<dbReference type="InterPro" id="IPR019734">
    <property type="entry name" value="TPR_rpt"/>
</dbReference>
<dbReference type="SUPFAM" id="SSF52172">
    <property type="entry name" value="CheY-like"/>
    <property type="match status" value="1"/>
</dbReference>
<dbReference type="PROSITE" id="PS50110">
    <property type="entry name" value="RESPONSE_REGULATORY"/>
    <property type="match status" value="1"/>
</dbReference>
<dbReference type="PANTHER" id="PTHR45586">
    <property type="entry name" value="TPR REPEAT-CONTAINING PROTEIN PA4667"/>
    <property type="match status" value="1"/>
</dbReference>
<gene>
    <name evidence="6" type="ORF">SAMN04488516_102302</name>
</gene>
<evidence type="ECO:0000313" key="6">
    <source>
        <dbReference type="EMBL" id="SDN49506.1"/>
    </source>
</evidence>
<dbReference type="InterPro" id="IPR051012">
    <property type="entry name" value="CellSynth/LPSAsmb/PSIAsmb"/>
</dbReference>
<proteinExistence type="predicted"/>
<name>A0A1H0BV90_9BACT</name>
<accession>A0A1H0BV90</accession>
<keyword evidence="3" id="KW-0597">Phosphoprotein</keyword>
<dbReference type="Gene3D" id="3.40.50.2300">
    <property type="match status" value="1"/>
</dbReference>
<organism evidence="6 7">
    <name type="scientific">Desulfonauticus submarinus</name>
    <dbReference type="NCBI Taxonomy" id="206665"/>
    <lineage>
        <taxon>Bacteria</taxon>
        <taxon>Pseudomonadati</taxon>
        <taxon>Thermodesulfobacteriota</taxon>
        <taxon>Desulfovibrionia</taxon>
        <taxon>Desulfovibrionales</taxon>
        <taxon>Desulfonauticaceae</taxon>
        <taxon>Desulfonauticus</taxon>
    </lineage>
</organism>
<feature type="repeat" description="TPR" evidence="4">
    <location>
        <begin position="305"/>
        <end position="338"/>
    </location>
</feature>